<evidence type="ECO:0000256" key="5">
    <source>
        <dbReference type="ARBA" id="ARBA00023040"/>
    </source>
</evidence>
<keyword evidence="4 9" id="KW-1133">Transmembrane helix</keyword>
<evidence type="ECO:0000313" key="11">
    <source>
        <dbReference type="Proteomes" id="UP000515140"/>
    </source>
</evidence>
<dbReference type="InterPro" id="IPR017978">
    <property type="entry name" value="GPCR_3_C"/>
</dbReference>
<dbReference type="PANTHER" id="PTHR24061">
    <property type="entry name" value="CALCIUM-SENSING RECEPTOR-RELATED"/>
    <property type="match status" value="1"/>
</dbReference>
<evidence type="ECO:0000256" key="1">
    <source>
        <dbReference type="ARBA" id="ARBA00004651"/>
    </source>
</evidence>
<feature type="transmembrane region" description="Helical" evidence="9">
    <location>
        <begin position="69"/>
        <end position="92"/>
    </location>
</feature>
<keyword evidence="6 9" id="KW-0472">Membrane</keyword>
<keyword evidence="7" id="KW-0325">Glycoprotein</keyword>
<organism evidence="11 12">
    <name type="scientific">Phascolarctos cinereus</name>
    <name type="common">Koala</name>
    <dbReference type="NCBI Taxonomy" id="38626"/>
    <lineage>
        <taxon>Eukaryota</taxon>
        <taxon>Metazoa</taxon>
        <taxon>Chordata</taxon>
        <taxon>Craniata</taxon>
        <taxon>Vertebrata</taxon>
        <taxon>Euteleostomi</taxon>
        <taxon>Mammalia</taxon>
        <taxon>Metatheria</taxon>
        <taxon>Diprotodontia</taxon>
        <taxon>Phascolarctidae</taxon>
        <taxon>Phascolarctos</taxon>
    </lineage>
</organism>
<dbReference type="AlphaFoldDB" id="A0A6P5JTX7"/>
<feature type="transmembrane region" description="Helical" evidence="9">
    <location>
        <begin position="224"/>
        <end position="244"/>
    </location>
</feature>
<keyword evidence="2" id="KW-1003">Cell membrane</keyword>
<comment type="subcellular location">
    <subcellularLocation>
        <location evidence="1">Cell membrane</location>
        <topology evidence="1">Multi-pass membrane protein</topology>
    </subcellularLocation>
</comment>
<evidence type="ECO:0000256" key="3">
    <source>
        <dbReference type="ARBA" id="ARBA00022692"/>
    </source>
</evidence>
<gene>
    <name evidence="12" type="primary">LOC110202552</name>
</gene>
<dbReference type="PANTHER" id="PTHR24061:SF545">
    <property type="entry name" value="VOMERONASAL 2, RECEPTOR 118-RELATED"/>
    <property type="match status" value="1"/>
</dbReference>
<feature type="transmembrane region" description="Helical" evidence="9">
    <location>
        <begin position="104"/>
        <end position="128"/>
    </location>
</feature>
<protein>
    <submittedName>
        <fullName evidence="12">Vomeronasal type-2 receptor 26-like</fullName>
    </submittedName>
</protein>
<dbReference type="Proteomes" id="UP000515140">
    <property type="component" value="Unplaced"/>
</dbReference>
<dbReference type="GeneID" id="110202552"/>
<feature type="transmembrane region" description="Helical" evidence="9">
    <location>
        <begin position="189"/>
        <end position="212"/>
    </location>
</feature>
<keyword evidence="3 9" id="KW-0812">Transmembrane</keyword>
<dbReference type="PROSITE" id="PS50259">
    <property type="entry name" value="G_PROTEIN_RECEP_F3_4"/>
    <property type="match status" value="1"/>
</dbReference>
<keyword evidence="8" id="KW-0807">Transducer</keyword>
<dbReference type="InParanoid" id="A0A6P5JTX7"/>
<dbReference type="InterPro" id="IPR000068">
    <property type="entry name" value="GPCR_3_Ca_sens_rcpt-rel"/>
</dbReference>
<dbReference type="PROSITE" id="PS00981">
    <property type="entry name" value="G_PROTEIN_RECEP_F3_3"/>
    <property type="match status" value="1"/>
</dbReference>
<keyword evidence="5" id="KW-0675">Receptor</keyword>
<sequence>MKCSMNCPEDEYPNKERNQCLHKVMNFLNVSELLGITLICVALSFSLMTSLVLWVFVKFQDTPIVKANNWTLIYTLLTSLIFCFLCSLLFIGRPTSVTCLLQQTTFGVVFTVAVSSVLAKTITVVLAFRVTKPGSRSSIWVQSKVSNSVVIICSGIQVVLCAIWLGTSPPFPDMEPGHIIMKCNEGSDFAFYSVLGYMGFLSLCSFTMAFLARSLPDTFNEAKFITFSMLVFCSVWVSFLPTYQSTKGKAMVTVEIFSILASSAGLLSCIFFPKCYMILLRPYRNTQESIKNKISSRGRDLSGSLSANSYQRYNQF</sequence>
<dbReference type="RefSeq" id="XP_020834439.1">
    <property type="nucleotide sequence ID" value="XM_020978780.1"/>
</dbReference>
<reference evidence="12" key="1">
    <citation type="submission" date="2025-08" db="UniProtKB">
        <authorList>
            <consortium name="RefSeq"/>
        </authorList>
    </citation>
    <scope>IDENTIFICATION</scope>
    <source>
        <tissue evidence="12">Spleen</tissue>
    </source>
</reference>
<keyword evidence="11" id="KW-1185">Reference proteome</keyword>
<evidence type="ECO:0000259" key="10">
    <source>
        <dbReference type="PROSITE" id="PS50259"/>
    </source>
</evidence>
<evidence type="ECO:0000256" key="9">
    <source>
        <dbReference type="SAM" id="Phobius"/>
    </source>
</evidence>
<dbReference type="InterPro" id="IPR017979">
    <property type="entry name" value="GPCR_3_CS"/>
</dbReference>
<dbReference type="InterPro" id="IPR000337">
    <property type="entry name" value="GPCR_3"/>
</dbReference>
<evidence type="ECO:0000256" key="7">
    <source>
        <dbReference type="ARBA" id="ARBA00023180"/>
    </source>
</evidence>
<evidence type="ECO:0000313" key="12">
    <source>
        <dbReference type="RefSeq" id="XP_020834439.1"/>
    </source>
</evidence>
<feature type="transmembrane region" description="Helical" evidence="9">
    <location>
        <begin position="256"/>
        <end position="279"/>
    </location>
</feature>
<evidence type="ECO:0000256" key="8">
    <source>
        <dbReference type="ARBA" id="ARBA00023224"/>
    </source>
</evidence>
<dbReference type="PRINTS" id="PR00248">
    <property type="entry name" value="GPCRMGR"/>
</dbReference>
<feature type="transmembrane region" description="Helical" evidence="9">
    <location>
        <begin position="149"/>
        <end position="169"/>
    </location>
</feature>
<accession>A0A6P5JTX7</accession>
<dbReference type="KEGG" id="pcw:110202552"/>
<dbReference type="GO" id="GO:0004930">
    <property type="term" value="F:G protein-coupled receptor activity"/>
    <property type="evidence" value="ECO:0007669"/>
    <property type="project" value="UniProtKB-KW"/>
</dbReference>
<feature type="domain" description="G-protein coupled receptors family 3 profile" evidence="10">
    <location>
        <begin position="34"/>
        <end position="294"/>
    </location>
</feature>
<dbReference type="GO" id="GO:0005886">
    <property type="term" value="C:plasma membrane"/>
    <property type="evidence" value="ECO:0007669"/>
    <property type="project" value="UniProtKB-SubCell"/>
</dbReference>
<feature type="transmembrane region" description="Helical" evidence="9">
    <location>
        <begin position="33"/>
        <end position="57"/>
    </location>
</feature>
<dbReference type="Pfam" id="PF00003">
    <property type="entry name" value="7tm_3"/>
    <property type="match status" value="1"/>
</dbReference>
<evidence type="ECO:0000256" key="6">
    <source>
        <dbReference type="ARBA" id="ARBA00023136"/>
    </source>
</evidence>
<name>A0A6P5JTX7_PHACI</name>
<proteinExistence type="predicted"/>
<dbReference type="CDD" id="cd15283">
    <property type="entry name" value="7tmC_V2R_pheromone"/>
    <property type="match status" value="1"/>
</dbReference>
<keyword evidence="5" id="KW-0297">G-protein coupled receptor</keyword>
<evidence type="ECO:0000256" key="2">
    <source>
        <dbReference type="ARBA" id="ARBA00022475"/>
    </source>
</evidence>
<evidence type="ECO:0000256" key="4">
    <source>
        <dbReference type="ARBA" id="ARBA00022989"/>
    </source>
</evidence>